<feature type="region of interest" description="Disordered" evidence="19">
    <location>
        <begin position="53"/>
        <end position="77"/>
    </location>
</feature>
<dbReference type="InterPro" id="IPR033865">
    <property type="entry name" value="Ataxin-3"/>
</dbReference>
<evidence type="ECO:0000313" key="21">
    <source>
        <dbReference type="EMBL" id="CAG8538638.1"/>
    </source>
</evidence>
<keyword evidence="11" id="KW-0805">Transcription regulation</keyword>
<feature type="active site" evidence="18">
    <location>
        <position position="211"/>
    </location>
</feature>
<dbReference type="GO" id="GO:0005737">
    <property type="term" value="C:cytoplasm"/>
    <property type="evidence" value="ECO:0007669"/>
    <property type="project" value="UniProtKB-SubCell"/>
</dbReference>
<comment type="subunit">
    <text evidence="15">Forms a complex composed of deubiquitinating enzyme atx-3, adapter ubxn-5 and cdc-48.1. Forms a complex composed of deubiquitinating enzyme atx-3, E4 ubiquitin-protein ligase ufd-2 and cdc-48.1. Interacts (via RRDR motif) with cdc-48.1 (via N-terminus) and cdc-48.2 (via N-terminus); the interaction with cdc-48.1 is not required for atx-3 enzymatic activity. Interacts (via C-terminus) with ubxn-5. May interact with ned-8.</text>
</comment>
<evidence type="ECO:0000256" key="15">
    <source>
        <dbReference type="ARBA" id="ARBA00063584"/>
    </source>
</evidence>
<dbReference type="PANTHER" id="PTHR14159">
    <property type="entry name" value="ATAXIN-3-RELATED"/>
    <property type="match status" value="1"/>
</dbReference>
<dbReference type="PROSITE" id="PS50957">
    <property type="entry name" value="JOSEPHIN"/>
    <property type="match status" value="1"/>
</dbReference>
<evidence type="ECO:0000256" key="4">
    <source>
        <dbReference type="ARBA" id="ARBA00012759"/>
    </source>
</evidence>
<comment type="caution">
    <text evidence="21">The sequence shown here is derived from an EMBL/GenBank/DDBJ whole genome shotgun (WGS) entry which is preliminary data.</text>
</comment>
<dbReference type="GO" id="GO:0016579">
    <property type="term" value="P:protein deubiquitination"/>
    <property type="evidence" value="ECO:0007669"/>
    <property type="project" value="InterPro"/>
</dbReference>
<protein>
    <recommendedName>
        <fullName evidence="16">Ataxin-3 homolog</fullName>
        <ecNumber evidence="4">3.4.19.12</ecNumber>
    </recommendedName>
    <alternativeName>
        <fullName evidence="17">Machado-Joseph disease-like protein</fullName>
    </alternativeName>
</protein>
<evidence type="ECO:0000256" key="18">
    <source>
        <dbReference type="PROSITE-ProRule" id="PRU00331"/>
    </source>
</evidence>
<keyword evidence="5" id="KW-0963">Cytoplasm</keyword>
<keyword evidence="22" id="KW-1185">Reference proteome</keyword>
<dbReference type="SMART" id="SM01246">
    <property type="entry name" value="Josephin"/>
    <property type="match status" value="1"/>
</dbReference>
<organism evidence="21 22">
    <name type="scientific">Dentiscutata erythropus</name>
    <dbReference type="NCBI Taxonomy" id="1348616"/>
    <lineage>
        <taxon>Eukaryota</taxon>
        <taxon>Fungi</taxon>
        <taxon>Fungi incertae sedis</taxon>
        <taxon>Mucoromycota</taxon>
        <taxon>Glomeromycotina</taxon>
        <taxon>Glomeromycetes</taxon>
        <taxon>Diversisporales</taxon>
        <taxon>Gigasporaceae</taxon>
        <taxon>Dentiscutata</taxon>
    </lineage>
</organism>
<feature type="compositionally biased region" description="Polar residues" evidence="19">
    <location>
        <begin position="60"/>
        <end position="69"/>
    </location>
</feature>
<feature type="active site" evidence="18">
    <location>
        <position position="229"/>
    </location>
</feature>
<evidence type="ECO:0000256" key="11">
    <source>
        <dbReference type="ARBA" id="ARBA00023015"/>
    </source>
</evidence>
<keyword evidence="7" id="KW-0677">Repeat</keyword>
<feature type="active site" evidence="18">
    <location>
        <position position="103"/>
    </location>
</feature>
<keyword evidence="12" id="KW-0804">Transcription</keyword>
<keyword evidence="13" id="KW-0539">Nucleus</keyword>
<dbReference type="OrthoDB" id="10063692at2759"/>
<reference evidence="21" key="1">
    <citation type="submission" date="2021-06" db="EMBL/GenBank/DDBJ databases">
        <authorList>
            <person name="Kallberg Y."/>
            <person name="Tangrot J."/>
            <person name="Rosling A."/>
        </authorList>
    </citation>
    <scope>NUCLEOTIDE SEQUENCE</scope>
    <source>
        <strain evidence="21">MA453B</strain>
    </source>
</reference>
<evidence type="ECO:0000256" key="12">
    <source>
        <dbReference type="ARBA" id="ARBA00023163"/>
    </source>
</evidence>
<feature type="domain" description="Josephin" evidence="20">
    <location>
        <begin position="90"/>
        <end position="275"/>
    </location>
</feature>
<dbReference type="EMBL" id="CAJVPY010001836">
    <property type="protein sequence ID" value="CAG8538638.1"/>
    <property type="molecule type" value="Genomic_DNA"/>
</dbReference>
<dbReference type="FunFam" id="1.10.287.10:FF:000018">
    <property type="entry name" value="Ataxin-3 homolog"/>
    <property type="match status" value="1"/>
</dbReference>
<evidence type="ECO:0000256" key="14">
    <source>
        <dbReference type="ARBA" id="ARBA00060106"/>
    </source>
</evidence>
<evidence type="ECO:0000256" key="13">
    <source>
        <dbReference type="ARBA" id="ARBA00023242"/>
    </source>
</evidence>
<evidence type="ECO:0000256" key="5">
    <source>
        <dbReference type="ARBA" id="ARBA00022490"/>
    </source>
</evidence>
<dbReference type="Gene3D" id="1.10.287.10">
    <property type="entry name" value="S15/NS1, RNA-binding"/>
    <property type="match status" value="1"/>
</dbReference>
<evidence type="ECO:0000256" key="7">
    <source>
        <dbReference type="ARBA" id="ARBA00022737"/>
    </source>
</evidence>
<keyword evidence="10" id="KW-0788">Thiol protease</keyword>
<dbReference type="InterPro" id="IPR006155">
    <property type="entry name" value="Josephin"/>
</dbReference>
<dbReference type="AlphaFoldDB" id="A0A9N9AQ64"/>
<evidence type="ECO:0000256" key="9">
    <source>
        <dbReference type="ARBA" id="ARBA00022801"/>
    </source>
</evidence>
<dbReference type="PRINTS" id="PR01233">
    <property type="entry name" value="JOSEPHIN"/>
</dbReference>
<comment type="function">
    <text evidence="14">Acts as a chain editing deubiquitinating enzyme that binds and cleaves 'Lys-48'-linked polyubiquitin chains, with a preference for chains containing four or more ubiquitin molecules thereby modulating protein degradation by the ubiquitin-proteasome pathway. Probably by regulating the IGF-1-insulin-like pathway, regulates lifespan. Regulates germline DNA double-strand-break repair and apoptosis in response to DNA damage by recruiting E4 ubiquitin-protein ligase ufd-2 to DNA repair foci. Interacts with key regulators of transcription and represses transcription. Acts as a histone-binding protein that regulates transcription.</text>
</comment>
<dbReference type="GO" id="GO:0006508">
    <property type="term" value="P:proteolysis"/>
    <property type="evidence" value="ECO:0007669"/>
    <property type="project" value="UniProtKB-KW"/>
</dbReference>
<evidence type="ECO:0000256" key="2">
    <source>
        <dbReference type="ARBA" id="ARBA00004123"/>
    </source>
</evidence>
<accession>A0A9N9AQ64</accession>
<evidence type="ECO:0000259" key="20">
    <source>
        <dbReference type="PROSITE" id="PS50957"/>
    </source>
</evidence>
<name>A0A9N9AQ64_9GLOM</name>
<evidence type="ECO:0000256" key="19">
    <source>
        <dbReference type="SAM" id="MobiDB-lite"/>
    </source>
</evidence>
<keyword evidence="8" id="KW-0833">Ubl conjugation pathway</keyword>
<comment type="subcellular location">
    <subcellularLocation>
        <location evidence="3">Cytoplasm</location>
    </subcellularLocation>
    <subcellularLocation>
        <location evidence="2">Nucleus</location>
    </subcellularLocation>
</comment>
<dbReference type="Pfam" id="PF02099">
    <property type="entry name" value="Josephin"/>
    <property type="match status" value="1"/>
</dbReference>
<dbReference type="PANTHER" id="PTHR14159:SF0">
    <property type="entry name" value="ATAXIN-3-RELATED"/>
    <property type="match status" value="1"/>
</dbReference>
<dbReference type="GO" id="GO:0004843">
    <property type="term" value="F:cysteine-type deubiquitinase activity"/>
    <property type="evidence" value="ECO:0007669"/>
    <property type="project" value="UniProtKB-EC"/>
</dbReference>
<evidence type="ECO:0000256" key="6">
    <source>
        <dbReference type="ARBA" id="ARBA00022670"/>
    </source>
</evidence>
<evidence type="ECO:0000256" key="1">
    <source>
        <dbReference type="ARBA" id="ARBA00000707"/>
    </source>
</evidence>
<comment type="catalytic activity">
    <reaction evidence="1">
        <text>Thiol-dependent hydrolysis of ester, thioester, amide, peptide and isopeptide bonds formed by the C-terminal Gly of ubiquitin (a 76-residue protein attached to proteins as an intracellular targeting signal).</text>
        <dbReference type="EC" id="3.4.19.12"/>
    </reaction>
</comment>
<keyword evidence="9 18" id="KW-0378">Hydrolase</keyword>
<evidence type="ECO:0000256" key="10">
    <source>
        <dbReference type="ARBA" id="ARBA00022807"/>
    </source>
</evidence>
<sequence length="338" mass="38146">MDLSWCPVCDRRIFTLENLYCSEACKRKDAIRSTSLGCKNCSDQNFYEFSRCSSRKPHQSPHNECSPASTPRDGPSKNIRKFKFAMSDLIPYIIWEKQEGYLCAQHCINSLLQGEYFTAVDLSEIAKNLDQAEHAALQEGVEQIPTGLLGENASAQKSQNMDDSGFFSVQVLSHALKVWNLELVPVGSEEGRDSKKAPEDEEAYICNLREHWFTLRKFGGIKSRWYNLDSLFNGPEWISQIYLGMLLKQLETDGTLPTSQADEYAISHPEPSKDHSSYDSDLNMAIAASLKSVETAGRAENLNNTHNQNLNSKDSANDELSIDDLRAKRLARFENKNV</sequence>
<proteinExistence type="predicted"/>
<dbReference type="Pfam" id="PF12855">
    <property type="entry name" value="Ecl1"/>
    <property type="match status" value="1"/>
</dbReference>
<keyword evidence="6" id="KW-0645">Protease</keyword>
<evidence type="ECO:0000256" key="17">
    <source>
        <dbReference type="ARBA" id="ARBA00082365"/>
    </source>
</evidence>
<dbReference type="InterPro" id="IPR024368">
    <property type="entry name" value="Ecl1/2/3"/>
</dbReference>
<dbReference type="EC" id="3.4.19.12" evidence="4"/>
<dbReference type="GO" id="GO:0005634">
    <property type="term" value="C:nucleus"/>
    <property type="evidence" value="ECO:0007669"/>
    <property type="project" value="UniProtKB-SubCell"/>
</dbReference>
<evidence type="ECO:0000256" key="3">
    <source>
        <dbReference type="ARBA" id="ARBA00004496"/>
    </source>
</evidence>
<evidence type="ECO:0000313" key="22">
    <source>
        <dbReference type="Proteomes" id="UP000789405"/>
    </source>
</evidence>
<evidence type="ECO:0000256" key="16">
    <source>
        <dbReference type="ARBA" id="ARBA00069055"/>
    </source>
</evidence>
<dbReference type="Gene3D" id="3.90.70.40">
    <property type="match status" value="1"/>
</dbReference>
<gene>
    <name evidence="21" type="ORF">DERYTH_LOCUS4694</name>
</gene>
<evidence type="ECO:0000256" key="8">
    <source>
        <dbReference type="ARBA" id="ARBA00022786"/>
    </source>
</evidence>
<dbReference type="Proteomes" id="UP000789405">
    <property type="component" value="Unassembled WGS sequence"/>
</dbReference>